<gene>
    <name evidence="2" type="ORF">CM240_2002</name>
</gene>
<dbReference type="CDD" id="cd01335">
    <property type="entry name" value="Radical_SAM"/>
    <property type="match status" value="1"/>
</dbReference>
<organism evidence="2 3">
    <name type="scientific">Clostridium bornimense</name>
    <dbReference type="NCBI Taxonomy" id="1216932"/>
    <lineage>
        <taxon>Bacteria</taxon>
        <taxon>Bacillati</taxon>
        <taxon>Bacillota</taxon>
        <taxon>Clostridia</taxon>
        <taxon>Eubacteriales</taxon>
        <taxon>Clostridiaceae</taxon>
        <taxon>Clostridium</taxon>
    </lineage>
</organism>
<dbReference type="Gene3D" id="3.80.30.20">
    <property type="entry name" value="tm_1862 like domain"/>
    <property type="match status" value="1"/>
</dbReference>
<dbReference type="PANTHER" id="PTHR13932">
    <property type="entry name" value="COPROPORPHYRINIGEN III OXIDASE"/>
    <property type="match status" value="1"/>
</dbReference>
<dbReference type="SFLD" id="SFLDF00310">
    <property type="entry name" value="oxygen-independent_coproporphy"/>
    <property type="match status" value="1"/>
</dbReference>
<dbReference type="eggNOG" id="COG0635">
    <property type="taxonomic scope" value="Bacteria"/>
</dbReference>
<dbReference type="NCBIfam" id="TIGR03994">
    <property type="entry name" value="rSAM_HemZ"/>
    <property type="match status" value="1"/>
</dbReference>
<dbReference type="SFLD" id="SFLDS00029">
    <property type="entry name" value="Radical_SAM"/>
    <property type="match status" value="1"/>
</dbReference>
<dbReference type="InterPro" id="IPR058240">
    <property type="entry name" value="rSAM_sf"/>
</dbReference>
<dbReference type="Pfam" id="PF04055">
    <property type="entry name" value="Radical_SAM"/>
    <property type="match status" value="1"/>
</dbReference>
<evidence type="ECO:0000313" key="2">
    <source>
        <dbReference type="EMBL" id="CDM69160.1"/>
    </source>
</evidence>
<dbReference type="GO" id="GO:0051539">
    <property type="term" value="F:4 iron, 4 sulfur cluster binding"/>
    <property type="evidence" value="ECO:0007669"/>
    <property type="project" value="TreeGrafter"/>
</dbReference>
<dbReference type="InterPro" id="IPR007197">
    <property type="entry name" value="rSAM"/>
</dbReference>
<sequence length="473" mass="54580">MKIKLSDETYRYEIYHTVAIFYGYNEVEVVDSNENFYIKVNPFSIEIVGEGKNFVYNFLEDLPVKTNIRNGIFKFFSEITGVEIPWGTIVGIRPTKKVIILKEQGLSDEEIVDYMKKYHFTREDKTRLCLDVVNKEIKFVNKDKNTISIYVGMAFCPTKCLYCSFTSNPIGSNKKLVSPYLEALMKEIDFVREYVKKKSLNIETVYFGGGTPTSVDEKEFELVMNNIYNSFIKDYSIKEFTVECGRPDSITRGKLETMKKFNVSRISINPQTMNDDTLKAIGRGHTAKDVVDKFNLARELGFNNINMDLIVGLPGEGCSHIDNTVKAIEDLKPEGITVHGLSIKKGSNLERLILQGKLSAEPNLEEVLYSYKKINELATKLNMKPYYMYRQKNMVGNMENVGFSIEGHEGIYNIEMIEEKQNIIAIGSDAVSKIIFNDENRLERFPNLKDVREYVNRIDELILRKEKFLNERW</sequence>
<evidence type="ECO:0000313" key="3">
    <source>
        <dbReference type="Proteomes" id="UP000019426"/>
    </source>
</evidence>
<name>W6SHJ0_9CLOT</name>
<dbReference type="InterPro" id="IPR034505">
    <property type="entry name" value="Coproporphyrinogen-III_oxidase"/>
</dbReference>
<dbReference type="GO" id="GO:0006779">
    <property type="term" value="P:porphyrin-containing compound biosynthetic process"/>
    <property type="evidence" value="ECO:0007669"/>
    <property type="project" value="TreeGrafter"/>
</dbReference>
<dbReference type="STRING" id="1216932.CM240_2002"/>
<dbReference type="SFLD" id="SFLDG01065">
    <property type="entry name" value="anaerobic_coproporphyrinogen-I"/>
    <property type="match status" value="1"/>
</dbReference>
<dbReference type="PROSITE" id="PS51918">
    <property type="entry name" value="RADICAL_SAM"/>
    <property type="match status" value="1"/>
</dbReference>
<dbReference type="AlphaFoldDB" id="W6SHJ0"/>
<accession>W6SHJ0</accession>
<dbReference type="SUPFAM" id="SSF102114">
    <property type="entry name" value="Radical SAM enzymes"/>
    <property type="match status" value="1"/>
</dbReference>
<dbReference type="NCBIfam" id="NF006060">
    <property type="entry name" value="PRK08207.1-3"/>
    <property type="match status" value="1"/>
</dbReference>
<dbReference type="EMBL" id="HG917868">
    <property type="protein sequence ID" value="CDM69160.1"/>
    <property type="molecule type" value="Genomic_DNA"/>
</dbReference>
<evidence type="ECO:0000259" key="1">
    <source>
        <dbReference type="PROSITE" id="PS51918"/>
    </source>
</evidence>
<dbReference type="OrthoDB" id="9808022at2"/>
<dbReference type="PANTHER" id="PTHR13932:SF1">
    <property type="entry name" value="OXYGEN-INDEPENDENT COPROPORPHYRINOGEN-III OXIDASE-LIKE PROTEIN HEMZ"/>
    <property type="match status" value="1"/>
</dbReference>
<keyword evidence="3" id="KW-1185">Reference proteome</keyword>
<protein>
    <submittedName>
        <fullName evidence="2">Coproporphyrinogen dehydrogenase</fullName>
        <ecNumber evidence="2">1.3.99.22</ecNumber>
    </submittedName>
</protein>
<reference evidence="2 3" key="1">
    <citation type="submission" date="2013-11" db="EMBL/GenBank/DDBJ databases">
        <title>Complete genome sequence of Clostridum sp. M2/40.</title>
        <authorList>
            <person name="Wibberg D."/>
            <person name="Puehler A."/>
            <person name="Schlueter A."/>
        </authorList>
    </citation>
    <scope>NUCLEOTIDE SEQUENCE [LARGE SCALE GENOMIC DNA]</scope>
    <source>
        <strain evidence="3">M2/40</strain>
    </source>
</reference>
<dbReference type="HOGENOM" id="CLU_029256_1_0_9"/>
<keyword evidence="2" id="KW-0560">Oxidoreductase</keyword>
<feature type="domain" description="Radical SAM core" evidence="1">
    <location>
        <begin position="139"/>
        <end position="380"/>
    </location>
</feature>
<proteinExistence type="predicted"/>
<dbReference type="InterPro" id="IPR023995">
    <property type="entry name" value="HemZ"/>
</dbReference>
<dbReference type="InterPro" id="IPR023404">
    <property type="entry name" value="rSAM_horseshoe"/>
</dbReference>
<dbReference type="SFLD" id="SFLDG01082">
    <property type="entry name" value="B12-binding_domain_containing"/>
    <property type="match status" value="1"/>
</dbReference>
<dbReference type="RefSeq" id="WP_044038905.1">
    <property type="nucleotide sequence ID" value="NZ_HG917868.1"/>
</dbReference>
<dbReference type="EC" id="1.3.99.22" evidence="2"/>
<dbReference type="SMART" id="SM00729">
    <property type="entry name" value="Elp3"/>
    <property type="match status" value="1"/>
</dbReference>
<dbReference type="KEGG" id="clt:CM240_2002"/>
<dbReference type="GO" id="GO:0005737">
    <property type="term" value="C:cytoplasm"/>
    <property type="evidence" value="ECO:0007669"/>
    <property type="project" value="TreeGrafter"/>
</dbReference>
<dbReference type="Proteomes" id="UP000019426">
    <property type="component" value="Chromosome M2/40_rep1"/>
</dbReference>
<dbReference type="GO" id="GO:0016491">
    <property type="term" value="F:oxidoreductase activity"/>
    <property type="evidence" value="ECO:0007669"/>
    <property type="project" value="UniProtKB-KW"/>
</dbReference>
<dbReference type="InterPro" id="IPR006638">
    <property type="entry name" value="Elp3/MiaA/NifB-like_rSAM"/>
</dbReference>
<dbReference type="PATRIC" id="fig|1216932.3.peg.2002"/>